<dbReference type="RefSeq" id="WP_377610230.1">
    <property type="nucleotide sequence ID" value="NZ_JBHUPA010000005.1"/>
</dbReference>
<protein>
    <recommendedName>
        <fullName evidence="3">Secreted protein</fullName>
    </recommendedName>
</protein>
<name>A0ABW6AYT1_9SPHI</name>
<evidence type="ECO:0008006" key="3">
    <source>
        <dbReference type="Google" id="ProtNLM"/>
    </source>
</evidence>
<reference evidence="2" key="1">
    <citation type="journal article" date="2019" name="Int. J. Syst. Evol. Microbiol.">
        <title>The Global Catalogue of Microorganisms (GCM) 10K type strain sequencing project: providing services to taxonomists for standard genome sequencing and annotation.</title>
        <authorList>
            <consortium name="The Broad Institute Genomics Platform"/>
            <consortium name="The Broad Institute Genome Sequencing Center for Infectious Disease"/>
            <person name="Wu L."/>
            <person name="Ma J."/>
        </authorList>
    </citation>
    <scope>NUCLEOTIDE SEQUENCE [LARGE SCALE GENOMIC DNA]</scope>
    <source>
        <strain evidence="2">KCTC 23098</strain>
    </source>
</reference>
<accession>A0ABW6AYT1</accession>
<keyword evidence="2" id="KW-1185">Reference proteome</keyword>
<gene>
    <name evidence="1" type="ORF">ACFS6J_09325</name>
</gene>
<sequence>MPSSPALIPLLKMASVVRLILVGTQWVLVASSMGKFPIECTFSAAQVGSQGRGQGEERGWLFLRRTGFIQTSHLGMFLF</sequence>
<dbReference type="EMBL" id="JBHUPA010000005">
    <property type="protein sequence ID" value="MFD2961982.1"/>
    <property type="molecule type" value="Genomic_DNA"/>
</dbReference>
<evidence type="ECO:0000313" key="1">
    <source>
        <dbReference type="EMBL" id="MFD2961982.1"/>
    </source>
</evidence>
<proteinExistence type="predicted"/>
<organism evidence="1 2">
    <name type="scientific">Olivibacter jilunii</name>
    <dbReference type="NCBI Taxonomy" id="985016"/>
    <lineage>
        <taxon>Bacteria</taxon>
        <taxon>Pseudomonadati</taxon>
        <taxon>Bacteroidota</taxon>
        <taxon>Sphingobacteriia</taxon>
        <taxon>Sphingobacteriales</taxon>
        <taxon>Sphingobacteriaceae</taxon>
        <taxon>Olivibacter</taxon>
    </lineage>
</organism>
<dbReference type="Proteomes" id="UP001597560">
    <property type="component" value="Unassembled WGS sequence"/>
</dbReference>
<comment type="caution">
    <text evidence="1">The sequence shown here is derived from an EMBL/GenBank/DDBJ whole genome shotgun (WGS) entry which is preliminary data.</text>
</comment>
<evidence type="ECO:0000313" key="2">
    <source>
        <dbReference type="Proteomes" id="UP001597560"/>
    </source>
</evidence>